<dbReference type="InterPro" id="IPR050397">
    <property type="entry name" value="Env_Response_Regulators"/>
</dbReference>
<dbReference type="GO" id="GO:0003677">
    <property type="term" value="F:DNA binding"/>
    <property type="evidence" value="ECO:0007669"/>
    <property type="project" value="UniProtKB-KW"/>
</dbReference>
<proteinExistence type="predicted"/>
<reference evidence="6 7" key="1">
    <citation type="submission" date="2015-03" db="EMBL/GenBank/DDBJ databases">
        <title>Genome sequence of Variovorax paradoxus TBEA6.</title>
        <authorList>
            <person name="Poehlein A."/>
            <person name="Schuldes J."/>
            <person name="Wuebbeler J.H."/>
            <person name="Hiessl S."/>
            <person name="Steinbuechel A."/>
            <person name="Daniel R."/>
        </authorList>
    </citation>
    <scope>NUCLEOTIDE SEQUENCE [LARGE SCALE GENOMIC DNA]</scope>
    <source>
        <strain evidence="6 7">TBEA6</strain>
    </source>
</reference>
<dbReference type="RefSeq" id="WP_021009097.1">
    <property type="nucleotide sequence ID" value="NZ_JZWI01000021.1"/>
</dbReference>
<organism evidence="6 7">
    <name type="scientific">Variovorax paradoxus</name>
    <dbReference type="NCBI Taxonomy" id="34073"/>
    <lineage>
        <taxon>Bacteria</taxon>
        <taxon>Pseudomonadati</taxon>
        <taxon>Pseudomonadota</taxon>
        <taxon>Betaproteobacteria</taxon>
        <taxon>Burkholderiales</taxon>
        <taxon>Comamonadaceae</taxon>
        <taxon>Variovorax</taxon>
    </lineage>
</organism>
<dbReference type="InterPro" id="IPR036390">
    <property type="entry name" value="WH_DNA-bd_sf"/>
</dbReference>
<dbReference type="Pfam" id="PF13545">
    <property type="entry name" value="HTH_Crp_2"/>
    <property type="match status" value="1"/>
</dbReference>
<dbReference type="InterPro" id="IPR014710">
    <property type="entry name" value="RmlC-like_jellyroll"/>
</dbReference>
<evidence type="ECO:0000259" key="5">
    <source>
        <dbReference type="PROSITE" id="PS51063"/>
    </source>
</evidence>
<accession>A0A0H2LYF5</accession>
<evidence type="ECO:0000256" key="1">
    <source>
        <dbReference type="ARBA" id="ARBA00023015"/>
    </source>
</evidence>
<dbReference type="AlphaFoldDB" id="A0A0H2LYF5"/>
<dbReference type="SMART" id="SM00100">
    <property type="entry name" value="cNMP"/>
    <property type="match status" value="1"/>
</dbReference>
<dbReference type="SUPFAM" id="SSF51206">
    <property type="entry name" value="cAMP-binding domain-like"/>
    <property type="match status" value="1"/>
</dbReference>
<keyword evidence="6" id="KW-0675">Receptor</keyword>
<dbReference type="PANTHER" id="PTHR24567">
    <property type="entry name" value="CRP FAMILY TRANSCRIPTIONAL REGULATORY PROTEIN"/>
    <property type="match status" value="1"/>
</dbReference>
<dbReference type="Gene3D" id="1.10.10.10">
    <property type="entry name" value="Winged helix-like DNA-binding domain superfamily/Winged helix DNA-binding domain"/>
    <property type="match status" value="1"/>
</dbReference>
<keyword evidence="3" id="KW-0804">Transcription</keyword>
<dbReference type="PANTHER" id="PTHR24567:SF74">
    <property type="entry name" value="HTH-TYPE TRANSCRIPTIONAL REGULATOR ARCR"/>
    <property type="match status" value="1"/>
</dbReference>
<feature type="domain" description="HTH crp-type" evidence="5">
    <location>
        <begin position="161"/>
        <end position="233"/>
    </location>
</feature>
<dbReference type="PROSITE" id="PS51063">
    <property type="entry name" value="HTH_CRP_2"/>
    <property type="match status" value="1"/>
</dbReference>
<dbReference type="Proteomes" id="UP000035170">
    <property type="component" value="Unassembled WGS sequence"/>
</dbReference>
<evidence type="ECO:0000313" key="6">
    <source>
        <dbReference type="EMBL" id="KLN54821.1"/>
    </source>
</evidence>
<dbReference type="Gene3D" id="2.60.120.10">
    <property type="entry name" value="Jelly Rolls"/>
    <property type="match status" value="1"/>
</dbReference>
<evidence type="ECO:0000256" key="3">
    <source>
        <dbReference type="ARBA" id="ARBA00023163"/>
    </source>
</evidence>
<keyword evidence="7" id="KW-1185">Reference proteome</keyword>
<evidence type="ECO:0000313" key="7">
    <source>
        <dbReference type="Proteomes" id="UP000035170"/>
    </source>
</evidence>
<dbReference type="InterPro" id="IPR036388">
    <property type="entry name" value="WH-like_DNA-bd_sf"/>
</dbReference>
<dbReference type="PROSITE" id="PS50042">
    <property type="entry name" value="CNMP_BINDING_3"/>
    <property type="match status" value="1"/>
</dbReference>
<dbReference type="GO" id="GO:0003700">
    <property type="term" value="F:DNA-binding transcription factor activity"/>
    <property type="evidence" value="ECO:0007669"/>
    <property type="project" value="TreeGrafter"/>
</dbReference>
<comment type="caution">
    <text evidence="6">The sequence shown here is derived from an EMBL/GenBank/DDBJ whole genome shotgun (WGS) entry which is preliminary data.</text>
</comment>
<dbReference type="InterPro" id="IPR000595">
    <property type="entry name" value="cNMP-bd_dom"/>
</dbReference>
<evidence type="ECO:0000259" key="4">
    <source>
        <dbReference type="PROSITE" id="PS50042"/>
    </source>
</evidence>
<keyword evidence="2" id="KW-0238">DNA-binding</keyword>
<keyword evidence="1" id="KW-0805">Transcription regulation</keyword>
<dbReference type="SUPFAM" id="SSF46785">
    <property type="entry name" value="Winged helix' DNA-binding domain"/>
    <property type="match status" value="1"/>
</dbReference>
<name>A0A0H2LYF5_VARPD</name>
<dbReference type="EMBL" id="JZWI01000021">
    <property type="protein sequence ID" value="KLN54821.1"/>
    <property type="molecule type" value="Genomic_DNA"/>
</dbReference>
<dbReference type="InterPro" id="IPR018490">
    <property type="entry name" value="cNMP-bd_dom_sf"/>
</dbReference>
<dbReference type="InterPro" id="IPR012318">
    <property type="entry name" value="HTH_CRP"/>
</dbReference>
<protein>
    <submittedName>
        <fullName evidence="6">cAMP receptor protein</fullName>
    </submittedName>
</protein>
<dbReference type="PATRIC" id="fig|34073.19.peg.4225"/>
<evidence type="ECO:0000256" key="2">
    <source>
        <dbReference type="ARBA" id="ARBA00023125"/>
    </source>
</evidence>
<dbReference type="CDD" id="cd00038">
    <property type="entry name" value="CAP_ED"/>
    <property type="match status" value="1"/>
</dbReference>
<feature type="domain" description="Cyclic nucleotide-binding" evidence="4">
    <location>
        <begin position="27"/>
        <end position="147"/>
    </location>
</feature>
<dbReference type="Pfam" id="PF00027">
    <property type="entry name" value="cNMP_binding"/>
    <property type="match status" value="1"/>
</dbReference>
<dbReference type="GO" id="GO:0005829">
    <property type="term" value="C:cytosol"/>
    <property type="evidence" value="ECO:0007669"/>
    <property type="project" value="TreeGrafter"/>
</dbReference>
<gene>
    <name evidence="6" type="primary">crp3</name>
    <name evidence="6" type="ORF">VPARA_41260</name>
</gene>
<sequence length="247" mass="26770">MRAPLPTGMAPTSSTPRSSLALRRIALFEGLSDQRLDLLAQQCLWHSVEAGKPLLLRAEQQGEVFMLVSGRVRVTTYAANGRQVTFRDSEAGEHFGDIAAIDGGPRSADVVTLLPSVLASLDRAAFLGLLREEPLVAERVMQRLASLVRQLSERVIDLSTLGVQNRLHAELLRLARTAGVAYNQARLEPAPRHAALASQISTNREQVTRELNVLARSGVLQKEGKALLVADVARLEAMVSQVRGDAG</sequence>